<feature type="region of interest" description="Disordered" evidence="6">
    <location>
        <begin position="94"/>
        <end position="118"/>
    </location>
</feature>
<dbReference type="InterPro" id="IPR013324">
    <property type="entry name" value="RNA_pol_sigma_r3/r4-like"/>
</dbReference>
<evidence type="ECO:0000256" key="6">
    <source>
        <dbReference type="SAM" id="MobiDB-lite"/>
    </source>
</evidence>
<evidence type="ECO:0000256" key="2">
    <source>
        <dbReference type="ARBA" id="ARBA00023015"/>
    </source>
</evidence>
<dbReference type="EMBL" id="JAVDNV010000021">
    <property type="protein sequence ID" value="MDQ2311855.1"/>
    <property type="molecule type" value="Genomic_DNA"/>
</dbReference>
<comment type="caution">
    <text evidence="9">The sequence shown here is derived from an EMBL/GenBank/DDBJ whole genome shotgun (WGS) entry which is preliminary data.</text>
</comment>
<protein>
    <submittedName>
        <fullName evidence="9">RNA polymerase sigma70 factor</fullName>
    </submittedName>
    <submittedName>
        <fullName evidence="10">Sigma-70 family RNA polymerase sigma factor</fullName>
    </submittedName>
</protein>
<dbReference type="InterPro" id="IPR039425">
    <property type="entry name" value="RNA_pol_sigma-70-like"/>
</dbReference>
<dbReference type="RefSeq" id="WP_048254102.1">
    <property type="nucleotide sequence ID" value="NZ_CACVCI010000001.1"/>
</dbReference>
<reference evidence="9 11" key="1">
    <citation type="submission" date="2015-05" db="EMBL/GenBank/DDBJ databases">
        <title>Genome sequences of Pluralibacter gergoviae.</title>
        <authorList>
            <person name="Greninger A.L."/>
            <person name="Miller S."/>
        </authorList>
    </citation>
    <scope>NUCLEOTIDE SEQUENCE [LARGE SCALE GENOMIC DNA]</scope>
    <source>
        <strain evidence="9 11">JS81F13</strain>
    </source>
</reference>
<evidence type="ECO:0000256" key="3">
    <source>
        <dbReference type="ARBA" id="ARBA00023082"/>
    </source>
</evidence>
<dbReference type="AlphaFoldDB" id="A0A0J5KHX8"/>
<keyword evidence="11" id="KW-1185">Reference proteome</keyword>
<organism evidence="9 11">
    <name type="scientific">Pluralibacter gergoviae</name>
    <name type="common">Enterobacter gergoviae</name>
    <dbReference type="NCBI Taxonomy" id="61647"/>
    <lineage>
        <taxon>Bacteria</taxon>
        <taxon>Pseudomonadati</taxon>
        <taxon>Pseudomonadota</taxon>
        <taxon>Gammaproteobacteria</taxon>
        <taxon>Enterobacterales</taxon>
        <taxon>Enterobacteriaceae</taxon>
        <taxon>Pluralibacter</taxon>
    </lineage>
</organism>
<dbReference type="GO" id="GO:0006352">
    <property type="term" value="P:DNA-templated transcription initiation"/>
    <property type="evidence" value="ECO:0007669"/>
    <property type="project" value="InterPro"/>
</dbReference>
<evidence type="ECO:0000256" key="1">
    <source>
        <dbReference type="ARBA" id="ARBA00010641"/>
    </source>
</evidence>
<keyword evidence="2" id="KW-0805">Transcription regulation</keyword>
<dbReference type="Gene3D" id="1.10.1740.10">
    <property type="match status" value="1"/>
</dbReference>
<dbReference type="GO" id="GO:0003677">
    <property type="term" value="F:DNA binding"/>
    <property type="evidence" value="ECO:0007669"/>
    <property type="project" value="UniProtKB-KW"/>
</dbReference>
<dbReference type="SUPFAM" id="SSF88659">
    <property type="entry name" value="Sigma3 and sigma4 domains of RNA polymerase sigma factors"/>
    <property type="match status" value="1"/>
</dbReference>
<dbReference type="InterPro" id="IPR013325">
    <property type="entry name" value="RNA_pol_sigma_r2"/>
</dbReference>
<dbReference type="OrthoDB" id="7041663at2"/>
<feature type="domain" description="RNA polymerase sigma-70 region 2" evidence="7">
    <location>
        <begin position="29"/>
        <end position="96"/>
    </location>
</feature>
<dbReference type="Pfam" id="PF04542">
    <property type="entry name" value="Sigma70_r2"/>
    <property type="match status" value="1"/>
</dbReference>
<reference evidence="10" key="2">
    <citation type="submission" date="2023-08" db="EMBL/GenBank/DDBJ databases">
        <title>WGS of pathogenic bacterial species, Los Angeles County Public Health Laboratories.</title>
        <authorList>
            <person name="Garrigues J.M."/>
            <person name="Green N.M."/>
        </authorList>
    </citation>
    <scope>NUCLEOTIDE SEQUENCE</scope>
    <source>
        <strain evidence="10">LACPHL-BACT-2023-00068</strain>
    </source>
</reference>
<dbReference type="Pfam" id="PF08281">
    <property type="entry name" value="Sigma70_r4_2"/>
    <property type="match status" value="1"/>
</dbReference>
<dbReference type="InterPro" id="IPR007627">
    <property type="entry name" value="RNA_pol_sigma70_r2"/>
</dbReference>
<dbReference type="Proteomes" id="UP001236270">
    <property type="component" value="Unassembled WGS sequence"/>
</dbReference>
<accession>A0A0J5KHX8</accession>
<dbReference type="eggNOG" id="COG1595">
    <property type="taxonomic scope" value="Bacteria"/>
</dbReference>
<sequence>MTDARLPQAAWPEYMARAQAGDGEAYTRLLRALVPTVRAIVSRQIASRDLVEDTVQDVLLTLHRIRHTYDPTCPFMPWLVAIARARAIDALRRQGRQRRREVSADEEEDGLTAPPQADRQEAREELALYLNQLPDRQRRIVEHVHLQEMTLAQAARENNLTVPAVKSLLHRALNALRRSGANHD</sequence>
<name>A0A0J5KHX8_PLUGE</name>
<feature type="domain" description="RNA polymerase sigma factor 70 region 4 type 2" evidence="8">
    <location>
        <begin position="124"/>
        <end position="176"/>
    </location>
</feature>
<dbReference type="PANTHER" id="PTHR43133:SF58">
    <property type="entry name" value="ECF RNA POLYMERASE SIGMA FACTOR SIGD"/>
    <property type="match status" value="1"/>
</dbReference>
<evidence type="ECO:0000259" key="7">
    <source>
        <dbReference type="Pfam" id="PF04542"/>
    </source>
</evidence>
<evidence type="ECO:0000313" key="9">
    <source>
        <dbReference type="EMBL" id="KMK15255.1"/>
    </source>
</evidence>
<gene>
    <name evidence="9" type="ORF">ABW06_04555</name>
    <name evidence="10" type="ORF">RBJ30_22575</name>
</gene>
<dbReference type="STRING" id="61647.LG71_09020"/>
<dbReference type="InterPro" id="IPR014284">
    <property type="entry name" value="RNA_pol_sigma-70_dom"/>
</dbReference>
<evidence type="ECO:0000256" key="4">
    <source>
        <dbReference type="ARBA" id="ARBA00023125"/>
    </source>
</evidence>
<dbReference type="NCBIfam" id="TIGR02937">
    <property type="entry name" value="sigma70-ECF"/>
    <property type="match status" value="1"/>
</dbReference>
<evidence type="ECO:0000313" key="10">
    <source>
        <dbReference type="EMBL" id="MDQ2311855.1"/>
    </source>
</evidence>
<dbReference type="GO" id="GO:0016987">
    <property type="term" value="F:sigma factor activity"/>
    <property type="evidence" value="ECO:0007669"/>
    <property type="project" value="UniProtKB-KW"/>
</dbReference>
<proteinExistence type="inferred from homology"/>
<evidence type="ECO:0000259" key="8">
    <source>
        <dbReference type="Pfam" id="PF08281"/>
    </source>
</evidence>
<dbReference type="CDD" id="cd06171">
    <property type="entry name" value="Sigma70_r4"/>
    <property type="match status" value="1"/>
</dbReference>
<evidence type="ECO:0000313" key="11">
    <source>
        <dbReference type="Proteomes" id="UP000036196"/>
    </source>
</evidence>
<dbReference type="SUPFAM" id="SSF88946">
    <property type="entry name" value="Sigma2 domain of RNA polymerase sigma factors"/>
    <property type="match status" value="1"/>
</dbReference>
<dbReference type="InterPro" id="IPR013249">
    <property type="entry name" value="RNA_pol_sigma70_r4_t2"/>
</dbReference>
<dbReference type="GeneID" id="61386606"/>
<dbReference type="Proteomes" id="UP000036196">
    <property type="component" value="Unassembled WGS sequence"/>
</dbReference>
<dbReference type="EMBL" id="LDZF01000004">
    <property type="protein sequence ID" value="KMK15255.1"/>
    <property type="molecule type" value="Genomic_DNA"/>
</dbReference>
<dbReference type="Gene3D" id="1.10.10.10">
    <property type="entry name" value="Winged helix-like DNA-binding domain superfamily/Winged helix DNA-binding domain"/>
    <property type="match status" value="1"/>
</dbReference>
<dbReference type="PANTHER" id="PTHR43133">
    <property type="entry name" value="RNA POLYMERASE ECF-TYPE SIGMA FACTO"/>
    <property type="match status" value="1"/>
</dbReference>
<keyword evidence="4" id="KW-0238">DNA-binding</keyword>
<dbReference type="PATRIC" id="fig|61647.14.peg.1243"/>
<evidence type="ECO:0000256" key="5">
    <source>
        <dbReference type="ARBA" id="ARBA00023163"/>
    </source>
</evidence>
<keyword evidence="3" id="KW-0731">Sigma factor</keyword>
<dbReference type="InterPro" id="IPR036388">
    <property type="entry name" value="WH-like_DNA-bd_sf"/>
</dbReference>
<keyword evidence="5" id="KW-0804">Transcription</keyword>
<comment type="similarity">
    <text evidence="1">Belongs to the sigma-70 factor family. ECF subfamily.</text>
</comment>